<keyword evidence="2" id="KW-1185">Reference proteome</keyword>
<proteinExistence type="predicted"/>
<evidence type="ECO:0000313" key="1">
    <source>
        <dbReference type="EMBL" id="CAG20497.1"/>
    </source>
</evidence>
<sequence>MKIAETGKTEPRAGTLLAIALILRTDYLFLLTGTAKPEQYTADVAANKIYSLTGGNVEMDDIRMIVSLIKDHQVPYLTVTQ</sequence>
<dbReference type="KEGG" id="ppr:PBPRA2099"/>
<dbReference type="eggNOG" id="COG1476">
    <property type="taxonomic scope" value="Bacteria"/>
</dbReference>
<evidence type="ECO:0000313" key="2">
    <source>
        <dbReference type="Proteomes" id="UP000000593"/>
    </source>
</evidence>
<protein>
    <submittedName>
        <fullName evidence="1">Uncharacterized protein</fullName>
    </submittedName>
</protein>
<dbReference type="HOGENOM" id="CLU_2570834_0_0_6"/>
<dbReference type="RefSeq" id="WP_011218791.1">
    <property type="nucleotide sequence ID" value="NC_006370.1"/>
</dbReference>
<dbReference type="STRING" id="298386.PBPRA2099"/>
<dbReference type="Proteomes" id="UP000000593">
    <property type="component" value="Chromosome 1"/>
</dbReference>
<gene>
    <name evidence="1" type="ordered locus">PBPRA2099</name>
</gene>
<dbReference type="AlphaFoldDB" id="Q6LQC9"/>
<organism evidence="1 2">
    <name type="scientific">Photobacterium profundum (strain SS9)</name>
    <dbReference type="NCBI Taxonomy" id="298386"/>
    <lineage>
        <taxon>Bacteria</taxon>
        <taxon>Pseudomonadati</taxon>
        <taxon>Pseudomonadota</taxon>
        <taxon>Gammaproteobacteria</taxon>
        <taxon>Vibrionales</taxon>
        <taxon>Vibrionaceae</taxon>
        <taxon>Photobacterium</taxon>
    </lineage>
</organism>
<accession>Q6LQC9</accession>
<name>Q6LQC9_PHOPR</name>
<dbReference type="EMBL" id="CR378669">
    <property type="protein sequence ID" value="CAG20497.1"/>
    <property type="molecule type" value="Genomic_DNA"/>
</dbReference>
<reference evidence="2" key="1">
    <citation type="journal article" date="2005" name="Science">
        <title>Life at depth: Photobacterium profundum genome sequence and expression analysis.</title>
        <authorList>
            <person name="Vezzi A."/>
            <person name="Campanaro S."/>
            <person name="D'Angelo M."/>
            <person name="Simonato F."/>
            <person name="Vitulo N."/>
            <person name="Lauro F.M."/>
            <person name="Cestaro A."/>
            <person name="Malacrida G."/>
            <person name="Simionati B."/>
            <person name="Cannata N."/>
            <person name="Romualdi C."/>
            <person name="Bartlett D.H."/>
            <person name="Valle G."/>
        </authorList>
    </citation>
    <scope>NUCLEOTIDE SEQUENCE [LARGE SCALE GENOMIC DNA]</scope>
    <source>
        <strain evidence="2">ATCC BAA-1253 / SS9</strain>
    </source>
</reference>